<evidence type="ECO:0000313" key="10">
    <source>
        <dbReference type="Proteomes" id="UP000190285"/>
    </source>
</evidence>
<evidence type="ECO:0000256" key="7">
    <source>
        <dbReference type="RuleBase" id="RU363032"/>
    </source>
</evidence>
<dbReference type="InterPro" id="IPR050366">
    <property type="entry name" value="BP-dependent_transpt_permease"/>
</dbReference>
<dbReference type="AlphaFoldDB" id="A0A1T5MD47"/>
<keyword evidence="2 7" id="KW-0813">Transport</keyword>
<sequence>MNKTSVTDNINFTPDLWEKVQEQVKKGDEISRPSLTYWQDAWRRLKLNKASMAGLFTIILLIIIAVFGPLVSPYAYYDQDLNLASIPHRFEIHQVDENNYVYLHKALRLYTVTEKGEIKEKLAPIENNVMKKYQTYEVNGEEVIVDFSEKPTQIKKKDGTVISPYKKVFNKRFIFGTDELGRDVLIRVIYGARISLLIGFIAAIVNFTIGVLYGGTSGYLGGKVDNIMMRIVDIISTIPLVLYVILIMVVIGSGLKSIIITLGTIYWVQMARIVRGQIYSLKEQEFVLAAKTLGADTWRILIRHLIPNAMGPIIVTMTMMIPRAIFTEAFLSFIGLGVSAPMASWGTLCNDALGGLRSYPYLLFFPSLAICITMLAFNFLGDGLRDSLDPRLRK</sequence>
<dbReference type="InterPro" id="IPR000515">
    <property type="entry name" value="MetI-like"/>
</dbReference>
<accession>A0A1T5MD47</accession>
<keyword evidence="5 7" id="KW-1133">Transmembrane helix</keyword>
<comment type="similarity">
    <text evidence="7">Belongs to the binding-protein-dependent transport system permease family.</text>
</comment>
<feature type="transmembrane region" description="Helical" evidence="7">
    <location>
        <begin position="194"/>
        <end position="215"/>
    </location>
</feature>
<dbReference type="EMBL" id="FUZT01000014">
    <property type="protein sequence ID" value="SKC86085.1"/>
    <property type="molecule type" value="Genomic_DNA"/>
</dbReference>
<dbReference type="PANTHER" id="PTHR43386:SF22">
    <property type="entry name" value="OLIGOPEPTIDE TRANSPORT SYSTEM PERMEASE PROTEIN OPPC"/>
    <property type="match status" value="1"/>
</dbReference>
<evidence type="ECO:0000259" key="8">
    <source>
        <dbReference type="PROSITE" id="PS50928"/>
    </source>
</evidence>
<evidence type="ECO:0000313" key="9">
    <source>
        <dbReference type="EMBL" id="SKC86085.1"/>
    </source>
</evidence>
<organism evidence="9 10">
    <name type="scientific">Maledivibacter halophilus</name>
    <dbReference type="NCBI Taxonomy" id="36842"/>
    <lineage>
        <taxon>Bacteria</taxon>
        <taxon>Bacillati</taxon>
        <taxon>Bacillota</taxon>
        <taxon>Clostridia</taxon>
        <taxon>Peptostreptococcales</taxon>
        <taxon>Caminicellaceae</taxon>
        <taxon>Maledivibacter</taxon>
    </lineage>
</organism>
<keyword evidence="4 7" id="KW-0812">Transmembrane</keyword>
<proteinExistence type="inferred from homology"/>
<dbReference type="Pfam" id="PF00528">
    <property type="entry name" value="BPD_transp_1"/>
    <property type="match status" value="1"/>
</dbReference>
<feature type="transmembrane region" description="Helical" evidence="7">
    <location>
        <begin position="324"/>
        <end position="343"/>
    </location>
</feature>
<evidence type="ECO:0000256" key="2">
    <source>
        <dbReference type="ARBA" id="ARBA00022448"/>
    </source>
</evidence>
<dbReference type="PROSITE" id="PS50928">
    <property type="entry name" value="ABC_TM1"/>
    <property type="match status" value="1"/>
</dbReference>
<dbReference type="STRING" id="36842.SAMN02194393_04461"/>
<feature type="transmembrane region" description="Helical" evidence="7">
    <location>
        <begin position="363"/>
        <end position="384"/>
    </location>
</feature>
<keyword evidence="10" id="KW-1185">Reference proteome</keyword>
<evidence type="ECO:0000256" key="6">
    <source>
        <dbReference type="ARBA" id="ARBA00023136"/>
    </source>
</evidence>
<name>A0A1T5MD47_9FIRM</name>
<protein>
    <submittedName>
        <fullName evidence="9">Oligopeptide transport system permease protein</fullName>
    </submittedName>
</protein>
<evidence type="ECO:0000256" key="4">
    <source>
        <dbReference type="ARBA" id="ARBA00022692"/>
    </source>
</evidence>
<evidence type="ECO:0000256" key="5">
    <source>
        <dbReference type="ARBA" id="ARBA00022989"/>
    </source>
</evidence>
<dbReference type="InterPro" id="IPR035906">
    <property type="entry name" value="MetI-like_sf"/>
</dbReference>
<dbReference type="RefSeq" id="WP_079494804.1">
    <property type="nucleotide sequence ID" value="NZ_FUZT01000014.1"/>
</dbReference>
<dbReference type="CDD" id="cd06261">
    <property type="entry name" value="TM_PBP2"/>
    <property type="match status" value="1"/>
</dbReference>
<evidence type="ECO:0000256" key="1">
    <source>
        <dbReference type="ARBA" id="ARBA00004651"/>
    </source>
</evidence>
<keyword evidence="6 7" id="KW-0472">Membrane</keyword>
<feature type="transmembrane region" description="Helical" evidence="7">
    <location>
        <begin position="53"/>
        <end position="77"/>
    </location>
</feature>
<dbReference type="GO" id="GO:0005886">
    <property type="term" value="C:plasma membrane"/>
    <property type="evidence" value="ECO:0007669"/>
    <property type="project" value="UniProtKB-SubCell"/>
</dbReference>
<dbReference type="SUPFAM" id="SSF161098">
    <property type="entry name" value="MetI-like"/>
    <property type="match status" value="1"/>
</dbReference>
<dbReference type="Pfam" id="PF12911">
    <property type="entry name" value="OppC_N"/>
    <property type="match status" value="1"/>
</dbReference>
<evidence type="ECO:0000256" key="3">
    <source>
        <dbReference type="ARBA" id="ARBA00022475"/>
    </source>
</evidence>
<feature type="domain" description="ABC transmembrane type-1" evidence="8">
    <location>
        <begin position="192"/>
        <end position="381"/>
    </location>
</feature>
<dbReference type="Gene3D" id="1.10.3720.10">
    <property type="entry name" value="MetI-like"/>
    <property type="match status" value="1"/>
</dbReference>
<dbReference type="Proteomes" id="UP000190285">
    <property type="component" value="Unassembled WGS sequence"/>
</dbReference>
<gene>
    <name evidence="9" type="ORF">SAMN02194393_04461</name>
</gene>
<dbReference type="OrthoDB" id="9783218at2"/>
<dbReference type="GO" id="GO:0055085">
    <property type="term" value="P:transmembrane transport"/>
    <property type="evidence" value="ECO:0007669"/>
    <property type="project" value="InterPro"/>
</dbReference>
<keyword evidence="3" id="KW-1003">Cell membrane</keyword>
<reference evidence="10" key="1">
    <citation type="submission" date="2017-02" db="EMBL/GenBank/DDBJ databases">
        <authorList>
            <person name="Varghese N."/>
            <person name="Submissions S."/>
        </authorList>
    </citation>
    <scope>NUCLEOTIDE SEQUENCE [LARGE SCALE GENOMIC DNA]</scope>
    <source>
        <strain evidence="10">M1</strain>
    </source>
</reference>
<dbReference type="PANTHER" id="PTHR43386">
    <property type="entry name" value="OLIGOPEPTIDE TRANSPORT SYSTEM PERMEASE PROTEIN APPC"/>
    <property type="match status" value="1"/>
</dbReference>
<dbReference type="InterPro" id="IPR025966">
    <property type="entry name" value="OppC_N"/>
</dbReference>
<feature type="transmembrane region" description="Helical" evidence="7">
    <location>
        <begin position="227"/>
        <end position="251"/>
    </location>
</feature>
<comment type="subcellular location">
    <subcellularLocation>
        <location evidence="1 7">Cell membrane</location>
        <topology evidence="1 7">Multi-pass membrane protein</topology>
    </subcellularLocation>
</comment>